<name>A0AAN7W3J8_9PEZI</name>
<comment type="caution">
    <text evidence="6">The sequence shown here is derived from an EMBL/GenBank/DDBJ whole genome shotgun (WGS) entry which is preliminary data.</text>
</comment>
<organism evidence="6 7">
    <name type="scientific">Elasticomyces elasticus</name>
    <dbReference type="NCBI Taxonomy" id="574655"/>
    <lineage>
        <taxon>Eukaryota</taxon>
        <taxon>Fungi</taxon>
        <taxon>Dikarya</taxon>
        <taxon>Ascomycota</taxon>
        <taxon>Pezizomycotina</taxon>
        <taxon>Dothideomycetes</taxon>
        <taxon>Dothideomycetidae</taxon>
        <taxon>Mycosphaerellales</taxon>
        <taxon>Teratosphaeriaceae</taxon>
        <taxon>Elasticomyces</taxon>
    </lineage>
</organism>
<protein>
    <recommendedName>
        <fullName evidence="8">SPRY domain-containing protein</fullName>
    </recommendedName>
</protein>
<evidence type="ECO:0000313" key="7">
    <source>
        <dbReference type="Proteomes" id="UP001310594"/>
    </source>
</evidence>
<dbReference type="EMBL" id="JAVRQU010000013">
    <property type="protein sequence ID" value="KAK5695860.1"/>
    <property type="molecule type" value="Genomic_DNA"/>
</dbReference>
<keyword evidence="2" id="KW-0812">Transmembrane</keyword>
<evidence type="ECO:0000256" key="1">
    <source>
        <dbReference type="ARBA" id="ARBA00004370"/>
    </source>
</evidence>
<accession>A0AAN7W3J8</accession>
<keyword evidence="3" id="KW-1133">Transmembrane helix</keyword>
<feature type="compositionally biased region" description="Pro residues" evidence="5">
    <location>
        <begin position="63"/>
        <end position="72"/>
    </location>
</feature>
<dbReference type="InterPro" id="IPR035780">
    <property type="entry name" value="SPRY_Ssh4-like"/>
</dbReference>
<dbReference type="Gene3D" id="2.60.120.920">
    <property type="match status" value="1"/>
</dbReference>
<evidence type="ECO:0000256" key="2">
    <source>
        <dbReference type="ARBA" id="ARBA00022692"/>
    </source>
</evidence>
<dbReference type="GO" id="GO:0016020">
    <property type="term" value="C:membrane"/>
    <property type="evidence" value="ECO:0007669"/>
    <property type="project" value="UniProtKB-SubCell"/>
</dbReference>
<feature type="region of interest" description="Disordered" evidence="5">
    <location>
        <begin position="1"/>
        <end position="152"/>
    </location>
</feature>
<dbReference type="PANTHER" id="PTHR12864">
    <property type="entry name" value="RAN BINDING PROTEIN 9-RELATED"/>
    <property type="match status" value="1"/>
</dbReference>
<evidence type="ECO:0000256" key="5">
    <source>
        <dbReference type="SAM" id="MobiDB-lite"/>
    </source>
</evidence>
<dbReference type="CDD" id="cd12910">
    <property type="entry name" value="SPRY_SSH4_like"/>
    <property type="match status" value="1"/>
</dbReference>
<sequence length="393" mass="42302">MSEKYQPPAGPPPNRSTNQHHVQFAGSAPTGRSEIASHNPFRSAHASSSQGQHPSESDAPPAYEAPPGPPPSWHSGKKQQPDSEYLPPPGPPPSHMNKTEEYIAPPGPPPSHSAASEPEPPPYDPWMSVPDNALLPPPPSIKDARSPTANATWDDAARAHAWTNQNPLWRPQQHSPQTFTRIASGRIGLTAPPNTKNIHLEANLGGATVQTSPKCGDTIFLSDLPLYTAQTGTPKKIYFELKVISMGHIDRNTGESDAGIAIGFLAPPYPAWRLPGWERSSIGVHGDDGRRYVDDSEGGIDFVPAFRAGDVVGIGMKFSPPQFAGGKGGAEVFFTRNGKKEGGFSLHEERDSAEEGGDVTGLEGRNDILAAVGCFGGVEFEVRFRKEEWKFRP</sequence>
<dbReference type="AlphaFoldDB" id="A0AAN7W3J8"/>
<dbReference type="InterPro" id="IPR050618">
    <property type="entry name" value="Ubq-SigPath_Reg"/>
</dbReference>
<proteinExistence type="predicted"/>
<keyword evidence="4" id="KW-0472">Membrane</keyword>
<evidence type="ECO:0000313" key="6">
    <source>
        <dbReference type="EMBL" id="KAK5695860.1"/>
    </source>
</evidence>
<feature type="compositionally biased region" description="Polar residues" evidence="5">
    <location>
        <begin position="45"/>
        <end position="54"/>
    </location>
</feature>
<dbReference type="InterPro" id="IPR043136">
    <property type="entry name" value="B30.2/SPRY_sf"/>
</dbReference>
<reference evidence="6" key="1">
    <citation type="submission" date="2023-08" db="EMBL/GenBank/DDBJ databases">
        <title>Black Yeasts Isolated from many extreme environments.</title>
        <authorList>
            <person name="Coleine C."/>
            <person name="Stajich J.E."/>
            <person name="Selbmann L."/>
        </authorList>
    </citation>
    <scope>NUCLEOTIDE SEQUENCE</scope>
    <source>
        <strain evidence="6">CCFEE 5810</strain>
    </source>
</reference>
<dbReference type="Proteomes" id="UP001310594">
    <property type="component" value="Unassembled WGS sequence"/>
</dbReference>
<evidence type="ECO:0000256" key="3">
    <source>
        <dbReference type="ARBA" id="ARBA00022989"/>
    </source>
</evidence>
<evidence type="ECO:0008006" key="8">
    <source>
        <dbReference type="Google" id="ProtNLM"/>
    </source>
</evidence>
<comment type="subcellular location">
    <subcellularLocation>
        <location evidence="1">Membrane</location>
    </subcellularLocation>
</comment>
<gene>
    <name evidence="6" type="ORF">LTR97_008280</name>
</gene>
<evidence type="ECO:0000256" key="4">
    <source>
        <dbReference type="ARBA" id="ARBA00023136"/>
    </source>
</evidence>